<keyword evidence="2" id="KW-0238">DNA-binding</keyword>
<dbReference type="InterPro" id="IPR050204">
    <property type="entry name" value="AraC_XylS_family_regulators"/>
</dbReference>
<evidence type="ECO:0000256" key="1">
    <source>
        <dbReference type="ARBA" id="ARBA00023015"/>
    </source>
</evidence>
<proteinExistence type="predicted"/>
<gene>
    <name evidence="5" type="ORF">HFRIS_010819</name>
</gene>
<name>A0AAI9IEU8_9BURK</name>
<dbReference type="GO" id="GO:0043565">
    <property type="term" value="F:sequence-specific DNA binding"/>
    <property type="evidence" value="ECO:0007669"/>
    <property type="project" value="InterPro"/>
</dbReference>
<dbReference type="PROSITE" id="PS01124">
    <property type="entry name" value="HTH_ARAC_FAMILY_2"/>
    <property type="match status" value="1"/>
</dbReference>
<comment type="caution">
    <text evidence="5">The sequence shown here is derived from an EMBL/GenBank/DDBJ whole genome shotgun (WGS) entry which is preliminary data.</text>
</comment>
<dbReference type="InterPro" id="IPR020449">
    <property type="entry name" value="Tscrpt_reg_AraC-type_HTH"/>
</dbReference>
<dbReference type="EMBL" id="AEEC02000012">
    <property type="protein sequence ID" value="EOA04863.1"/>
    <property type="molecule type" value="Genomic_DNA"/>
</dbReference>
<dbReference type="AlphaFoldDB" id="A0AAI9IEU8"/>
<evidence type="ECO:0000313" key="5">
    <source>
        <dbReference type="EMBL" id="EOA04863.1"/>
    </source>
</evidence>
<evidence type="ECO:0000259" key="4">
    <source>
        <dbReference type="PROSITE" id="PS01124"/>
    </source>
</evidence>
<dbReference type="PRINTS" id="PR00032">
    <property type="entry name" value="HTHARAC"/>
</dbReference>
<dbReference type="InterPro" id="IPR018060">
    <property type="entry name" value="HTH_AraC"/>
</dbReference>
<dbReference type="SUPFAM" id="SSF46689">
    <property type="entry name" value="Homeodomain-like"/>
    <property type="match status" value="2"/>
</dbReference>
<evidence type="ECO:0000256" key="2">
    <source>
        <dbReference type="ARBA" id="ARBA00023125"/>
    </source>
</evidence>
<dbReference type="GO" id="GO:0003700">
    <property type="term" value="F:DNA-binding transcription factor activity"/>
    <property type="evidence" value="ECO:0007669"/>
    <property type="project" value="InterPro"/>
</dbReference>
<keyword evidence="3" id="KW-0804">Transcription</keyword>
<feature type="domain" description="HTH araC/xylS-type" evidence="4">
    <location>
        <begin position="190"/>
        <end position="288"/>
    </location>
</feature>
<dbReference type="Gene3D" id="1.10.10.60">
    <property type="entry name" value="Homeodomain-like"/>
    <property type="match status" value="2"/>
</dbReference>
<dbReference type="InterPro" id="IPR009057">
    <property type="entry name" value="Homeodomain-like_sf"/>
</dbReference>
<reference evidence="5 6" key="1">
    <citation type="journal article" date="2013" name="Front. Microbiol.">
        <title>The genome of the endophytic bacterium H. frisingense GSF30(T) identifies diverse strategies in the Herbaspirillum genus to interact with plants.</title>
        <authorList>
            <person name="Straub D."/>
            <person name="Rothballer M."/>
            <person name="Hartmann A."/>
            <person name="Ludewig U."/>
        </authorList>
    </citation>
    <scope>NUCLEOTIDE SEQUENCE [LARGE SCALE GENOMIC DNA]</scope>
    <source>
        <strain evidence="5 6">GSF30</strain>
    </source>
</reference>
<dbReference type="PANTHER" id="PTHR46796:SF14">
    <property type="entry name" value="TRANSCRIPTIONAL REGULATORY PROTEIN"/>
    <property type="match status" value="1"/>
</dbReference>
<evidence type="ECO:0000256" key="3">
    <source>
        <dbReference type="ARBA" id="ARBA00023163"/>
    </source>
</evidence>
<accession>A0AAI9IEU8</accession>
<evidence type="ECO:0000313" key="6">
    <source>
        <dbReference type="Proteomes" id="UP000006772"/>
    </source>
</evidence>
<dbReference type="PANTHER" id="PTHR46796">
    <property type="entry name" value="HTH-TYPE TRANSCRIPTIONAL ACTIVATOR RHAS-RELATED"/>
    <property type="match status" value="1"/>
</dbReference>
<dbReference type="Pfam" id="PF12833">
    <property type="entry name" value="HTH_18"/>
    <property type="match status" value="1"/>
</dbReference>
<sequence length="290" mass="32171">MASSSVSRLVKHIRMQDDVALVRATQNHAAASVLPPPPVLDIPSDDAFSVIVQLQDFRQHKLWRGQRLVHAGGHRLGDMAITDLREQWRCQHLSDYDNVRLHLPRASLERVSEEGGRRIGALQQVQAIRDPVVWHLLHAMLPALTGAANDSDTVYLDSVTLALHTHLAQRYGGQPVGRGGGAGLAGWQQVRAREYMLSHLARRLTLAEIAAECGISRAHFARAFKHSFGVPPHAWLQRQRVELACRLLRESDKGMTAIALECGFSDQSHFSRVFKQIQGVGPAAWLRAQG</sequence>
<protein>
    <submittedName>
        <fullName evidence="5">AraC family transcriptional regulator</fullName>
    </submittedName>
</protein>
<keyword evidence="1" id="KW-0805">Transcription regulation</keyword>
<organism evidence="5 6">
    <name type="scientific">Herbaspirillum frisingense GSF30</name>
    <dbReference type="NCBI Taxonomy" id="864073"/>
    <lineage>
        <taxon>Bacteria</taxon>
        <taxon>Pseudomonadati</taxon>
        <taxon>Pseudomonadota</taxon>
        <taxon>Betaproteobacteria</taxon>
        <taxon>Burkholderiales</taxon>
        <taxon>Oxalobacteraceae</taxon>
        <taxon>Herbaspirillum</taxon>
    </lineage>
</organism>
<dbReference type="Proteomes" id="UP000006772">
    <property type="component" value="Unassembled WGS sequence"/>
</dbReference>
<dbReference type="RefSeq" id="WP_006463364.1">
    <property type="nucleotide sequence ID" value="NZ_AEEC02000012.1"/>
</dbReference>
<dbReference type="SMART" id="SM00342">
    <property type="entry name" value="HTH_ARAC"/>
    <property type="match status" value="1"/>
</dbReference>